<accession>A0AC59YFB7</accession>
<sequence length="188" mass="20642">MLRALSAQLSRPLSWSPSGELPACQREELSAEQGRVPSLRPAHWKDGAVGEWLQQEPEAPDKMQFTLRIEDFHRTDASERTQPSFLSSCVRTELEFVWRACQQPASQSPQAGAPRPAEVSPVTAAHEQQSRAPGLLGEAECPGHSVSPRRRALHSPGNHAGLVGPRRGHGPVSLRQAEFDTRRHPAGM</sequence>
<organism evidence="1 2">
    <name type="scientific">Rangifer tarandus platyrhynchus</name>
    <name type="common">Svalbard reindeer</name>
    <dbReference type="NCBI Taxonomy" id="3082113"/>
    <lineage>
        <taxon>Eukaryota</taxon>
        <taxon>Metazoa</taxon>
        <taxon>Chordata</taxon>
        <taxon>Craniata</taxon>
        <taxon>Vertebrata</taxon>
        <taxon>Euteleostomi</taxon>
        <taxon>Mammalia</taxon>
        <taxon>Eutheria</taxon>
        <taxon>Laurasiatheria</taxon>
        <taxon>Artiodactyla</taxon>
        <taxon>Ruminantia</taxon>
        <taxon>Pecora</taxon>
        <taxon>Cervidae</taxon>
        <taxon>Odocoileinae</taxon>
        <taxon>Rangifer</taxon>
    </lineage>
</organism>
<evidence type="ECO:0000313" key="2">
    <source>
        <dbReference type="Proteomes" id="UP001162501"/>
    </source>
</evidence>
<dbReference type="EMBL" id="OX596098">
    <property type="protein sequence ID" value="CAM9650140.1"/>
    <property type="molecule type" value="Genomic_DNA"/>
</dbReference>
<name>A0AC59YFB7_RANTA</name>
<evidence type="ECO:0000313" key="1">
    <source>
        <dbReference type="EMBL" id="CAM9650140.1"/>
    </source>
</evidence>
<protein>
    <submittedName>
        <fullName evidence="1">Uncharacterized protein</fullName>
    </submittedName>
</protein>
<reference evidence="1" key="1">
    <citation type="submission" date="2023-05" db="EMBL/GenBank/DDBJ databases">
        <authorList>
            <consortium name="ELIXIR-Norway"/>
        </authorList>
    </citation>
    <scope>NUCLEOTIDE SEQUENCE</scope>
</reference>
<gene>
    <name evidence="1" type="ORF">MRATA1EN22A_LOCUS5508</name>
</gene>
<proteinExistence type="predicted"/>
<dbReference type="Proteomes" id="UP001162501">
    <property type="component" value="Chromosome 14"/>
</dbReference>
<reference evidence="1" key="2">
    <citation type="submission" date="2025-03" db="EMBL/GenBank/DDBJ databases">
        <authorList>
            <consortium name="ELIXIR-Norway"/>
            <consortium name="Elixir Norway"/>
        </authorList>
    </citation>
    <scope>NUCLEOTIDE SEQUENCE</scope>
</reference>